<feature type="transmembrane region" description="Helical" evidence="7">
    <location>
        <begin position="119"/>
        <end position="137"/>
    </location>
</feature>
<keyword evidence="4 7" id="KW-1133">Transmembrane helix</keyword>
<dbReference type="InterPro" id="IPR050539">
    <property type="entry name" value="ThrE_Dicarb/AminoAcid_Exp"/>
</dbReference>
<proteinExistence type="inferred from homology"/>
<dbReference type="PANTHER" id="PTHR34390:SF2">
    <property type="entry name" value="SUCCINATE TRANSPORTER SUBUNIT YJJP-RELATED"/>
    <property type="match status" value="1"/>
</dbReference>
<keyword evidence="10" id="KW-1185">Reference proteome</keyword>
<feature type="transmembrane region" description="Helical" evidence="7">
    <location>
        <begin position="167"/>
        <end position="188"/>
    </location>
</feature>
<dbReference type="InterPro" id="IPR010619">
    <property type="entry name" value="ThrE-like_N"/>
</dbReference>
<keyword evidence="3 7" id="KW-0812">Transmembrane</keyword>
<evidence type="ECO:0000313" key="9">
    <source>
        <dbReference type="EMBL" id="MEN3930246.1"/>
    </source>
</evidence>
<comment type="caution">
    <text evidence="9">The sequence shown here is derived from an EMBL/GenBank/DDBJ whole genome shotgun (WGS) entry which is preliminary data.</text>
</comment>
<dbReference type="Proteomes" id="UP001418637">
    <property type="component" value="Unassembled WGS sequence"/>
</dbReference>
<gene>
    <name evidence="9" type="ORF">WJT86_04115</name>
</gene>
<dbReference type="Pfam" id="PF06738">
    <property type="entry name" value="ThrE"/>
    <property type="match status" value="1"/>
</dbReference>
<dbReference type="EMBL" id="JBBYXI010000001">
    <property type="protein sequence ID" value="MEN3930246.1"/>
    <property type="molecule type" value="Genomic_DNA"/>
</dbReference>
<feature type="transmembrane region" description="Helical" evidence="7">
    <location>
        <begin position="225"/>
        <end position="249"/>
    </location>
</feature>
<keyword evidence="5 7" id="KW-0472">Membrane</keyword>
<feature type="transmembrane region" description="Helical" evidence="7">
    <location>
        <begin position="143"/>
        <end position="160"/>
    </location>
</feature>
<sequence>MTSLRPHSVVEVALKAAVLVHQSGGDAARTESTMRRVATALDVERVDTMVSSLSMSLTIKYKGEIFTGMRRSPHMGVNFRALTGMERALLALEKKRITLEAFERIVDKLYLPKPYYPPWVLLPCVGLACAGFAAMFLGDAYTILIAFIAGMIGMTTRYLLAQKHYKPFIVTAIAAFVATLIAGTLQSFTSTPNLAIAASVLFLIPGVPLINGASDMLNGSYLNALIRLTMGLTMITSLSLGMSVALRIVS</sequence>
<evidence type="ECO:0000256" key="2">
    <source>
        <dbReference type="ARBA" id="ARBA00022475"/>
    </source>
</evidence>
<reference evidence="9 10" key="1">
    <citation type="submission" date="2024-04" db="EMBL/GenBank/DDBJ databases">
        <title>A novel species isolated from cricket.</title>
        <authorList>
            <person name="Wang H.-C."/>
        </authorList>
    </citation>
    <scope>NUCLEOTIDE SEQUENCE [LARGE SCALE GENOMIC DNA]</scope>
    <source>
        <strain evidence="9 10">WL0021</strain>
    </source>
</reference>
<evidence type="ECO:0000256" key="4">
    <source>
        <dbReference type="ARBA" id="ARBA00022989"/>
    </source>
</evidence>
<comment type="subcellular location">
    <subcellularLocation>
        <location evidence="1">Cell membrane</location>
        <topology evidence="1">Multi-pass membrane protein</topology>
    </subcellularLocation>
</comment>
<dbReference type="RefSeq" id="WP_346336208.1">
    <property type="nucleotide sequence ID" value="NZ_JBBYXI010000001.1"/>
</dbReference>
<evidence type="ECO:0000256" key="1">
    <source>
        <dbReference type="ARBA" id="ARBA00004651"/>
    </source>
</evidence>
<accession>A0ABV0BJD0</accession>
<evidence type="ECO:0000256" key="7">
    <source>
        <dbReference type="SAM" id="Phobius"/>
    </source>
</evidence>
<evidence type="ECO:0000256" key="6">
    <source>
        <dbReference type="ARBA" id="ARBA00034125"/>
    </source>
</evidence>
<organism evidence="9 10">
    <name type="scientific">Hohaiivirga grylli</name>
    <dbReference type="NCBI Taxonomy" id="3133970"/>
    <lineage>
        <taxon>Bacteria</taxon>
        <taxon>Pseudomonadati</taxon>
        <taxon>Pseudomonadota</taxon>
        <taxon>Alphaproteobacteria</taxon>
        <taxon>Hyphomicrobiales</taxon>
        <taxon>Methylobacteriaceae</taxon>
        <taxon>Hohaiivirga</taxon>
    </lineage>
</organism>
<protein>
    <submittedName>
        <fullName evidence="9">Threonine/serine exporter family protein</fullName>
    </submittedName>
</protein>
<evidence type="ECO:0000259" key="8">
    <source>
        <dbReference type="Pfam" id="PF06738"/>
    </source>
</evidence>
<keyword evidence="2" id="KW-1003">Cell membrane</keyword>
<evidence type="ECO:0000256" key="3">
    <source>
        <dbReference type="ARBA" id="ARBA00022692"/>
    </source>
</evidence>
<evidence type="ECO:0000256" key="5">
    <source>
        <dbReference type="ARBA" id="ARBA00023136"/>
    </source>
</evidence>
<feature type="transmembrane region" description="Helical" evidence="7">
    <location>
        <begin position="194"/>
        <end position="213"/>
    </location>
</feature>
<name>A0ABV0BJD0_9HYPH</name>
<feature type="domain" description="Threonine/serine exporter-like N-terminal" evidence="8">
    <location>
        <begin position="12"/>
        <end position="248"/>
    </location>
</feature>
<evidence type="ECO:0000313" key="10">
    <source>
        <dbReference type="Proteomes" id="UP001418637"/>
    </source>
</evidence>
<dbReference type="PANTHER" id="PTHR34390">
    <property type="entry name" value="UPF0442 PROTEIN YJJB-RELATED"/>
    <property type="match status" value="1"/>
</dbReference>
<comment type="similarity">
    <text evidence="6">Belongs to the ThrE exporter (TC 2.A.79) family.</text>
</comment>